<dbReference type="InterPro" id="IPR010065">
    <property type="entry name" value="AA_ABC_transptr_permease_3TM"/>
</dbReference>
<dbReference type="InterPro" id="IPR000515">
    <property type="entry name" value="MetI-like"/>
</dbReference>
<feature type="transmembrane region" description="Helical" evidence="7">
    <location>
        <begin position="234"/>
        <end position="255"/>
    </location>
</feature>
<feature type="transmembrane region" description="Helical" evidence="7">
    <location>
        <begin position="60"/>
        <end position="89"/>
    </location>
</feature>
<keyword evidence="3" id="KW-1003">Cell membrane</keyword>
<keyword evidence="2 7" id="KW-0813">Transport</keyword>
<dbReference type="GO" id="GO:0006865">
    <property type="term" value="P:amino acid transport"/>
    <property type="evidence" value="ECO:0007669"/>
    <property type="project" value="TreeGrafter"/>
</dbReference>
<gene>
    <name evidence="9" type="ORF">AVDCRST_MAG20-7</name>
</gene>
<accession>A0A6J4H016</accession>
<evidence type="ECO:0000256" key="6">
    <source>
        <dbReference type="ARBA" id="ARBA00023136"/>
    </source>
</evidence>
<dbReference type="PANTHER" id="PTHR30614">
    <property type="entry name" value="MEMBRANE COMPONENT OF AMINO ACID ABC TRANSPORTER"/>
    <property type="match status" value="1"/>
</dbReference>
<evidence type="ECO:0000256" key="4">
    <source>
        <dbReference type="ARBA" id="ARBA00022692"/>
    </source>
</evidence>
<dbReference type="GO" id="GO:0043190">
    <property type="term" value="C:ATP-binding cassette (ABC) transporter complex"/>
    <property type="evidence" value="ECO:0007669"/>
    <property type="project" value="InterPro"/>
</dbReference>
<reference evidence="9" key="1">
    <citation type="submission" date="2020-02" db="EMBL/GenBank/DDBJ databases">
        <authorList>
            <person name="Meier V. D."/>
        </authorList>
    </citation>
    <scope>NUCLEOTIDE SEQUENCE</scope>
    <source>
        <strain evidence="9">AVDCRST_MAG20</strain>
    </source>
</reference>
<dbReference type="PANTHER" id="PTHR30614:SF21">
    <property type="entry name" value="AMINO ACID ABC TRANSPORTER PERMEASE"/>
    <property type="match status" value="1"/>
</dbReference>
<evidence type="ECO:0000256" key="2">
    <source>
        <dbReference type="ARBA" id="ARBA00022448"/>
    </source>
</evidence>
<evidence type="ECO:0000256" key="3">
    <source>
        <dbReference type="ARBA" id="ARBA00022475"/>
    </source>
</evidence>
<dbReference type="Gene3D" id="1.10.3720.10">
    <property type="entry name" value="MetI-like"/>
    <property type="match status" value="1"/>
</dbReference>
<organism evidence="9">
    <name type="scientific">uncultured Acidimicrobiales bacterium</name>
    <dbReference type="NCBI Taxonomy" id="310071"/>
    <lineage>
        <taxon>Bacteria</taxon>
        <taxon>Bacillati</taxon>
        <taxon>Actinomycetota</taxon>
        <taxon>Acidimicrobiia</taxon>
        <taxon>Acidimicrobiales</taxon>
        <taxon>environmental samples</taxon>
    </lineage>
</organism>
<dbReference type="NCBIfam" id="TIGR01726">
    <property type="entry name" value="HEQRo_perm_3TM"/>
    <property type="match status" value="1"/>
</dbReference>
<keyword evidence="6 7" id="KW-0472">Membrane</keyword>
<evidence type="ECO:0000256" key="5">
    <source>
        <dbReference type="ARBA" id="ARBA00022989"/>
    </source>
</evidence>
<feature type="transmembrane region" description="Helical" evidence="7">
    <location>
        <begin position="19"/>
        <end position="40"/>
    </location>
</feature>
<comment type="subcellular location">
    <subcellularLocation>
        <location evidence="1 7">Cell membrane</location>
        <topology evidence="1 7">Multi-pass membrane protein</topology>
    </subcellularLocation>
</comment>
<keyword evidence="5 7" id="KW-1133">Transmembrane helix</keyword>
<dbReference type="PROSITE" id="PS50928">
    <property type="entry name" value="ABC_TM1"/>
    <property type="match status" value="1"/>
</dbReference>
<dbReference type="AlphaFoldDB" id="A0A6J4H016"/>
<evidence type="ECO:0000256" key="1">
    <source>
        <dbReference type="ARBA" id="ARBA00004651"/>
    </source>
</evidence>
<protein>
    <submittedName>
        <fullName evidence="9">ABC transporter, permease protein (Cluster 3, basic aa/glutamine/opines)</fullName>
    </submittedName>
</protein>
<sequence length="291" mass="30878">MTAPLLSDALGPRGRRRTLVASVVAGVGVAALLAVVLRRFQAEGELAGELWSPLLDAGTLRYLGAGLLNTLKLAAAAMVLALALGGVLALGRLAKGRPLRWLAGVVVEFFRGFPLLLLLLFSVFGLRSLGYDLPLFWSIAGALALYNGAVLAEIFRAGILSLDRGQSEAAQVVGLRDWQGMAYVILPQAVRRMTPAIVSQLVTLLKDTSLAYFVQYTELLRRGQLTGGFDRNLLQVSIAVALVYILVNFLLGRLARRLEVRQRRRLGAGALTVTGGPEDLVAAGGPGAGAP</sequence>
<dbReference type="GO" id="GO:0022857">
    <property type="term" value="F:transmembrane transporter activity"/>
    <property type="evidence" value="ECO:0007669"/>
    <property type="project" value="InterPro"/>
</dbReference>
<dbReference type="SUPFAM" id="SSF161098">
    <property type="entry name" value="MetI-like"/>
    <property type="match status" value="1"/>
</dbReference>
<dbReference type="EMBL" id="CADCSY010000001">
    <property type="protein sequence ID" value="CAA9209088.1"/>
    <property type="molecule type" value="Genomic_DNA"/>
</dbReference>
<proteinExistence type="inferred from homology"/>
<comment type="similarity">
    <text evidence="7">Belongs to the binding-protein-dependent transport system permease family.</text>
</comment>
<keyword evidence="4 7" id="KW-0812">Transmembrane</keyword>
<dbReference type="InterPro" id="IPR035906">
    <property type="entry name" value="MetI-like_sf"/>
</dbReference>
<feature type="transmembrane region" description="Helical" evidence="7">
    <location>
        <begin position="101"/>
        <end position="123"/>
    </location>
</feature>
<dbReference type="InterPro" id="IPR043429">
    <property type="entry name" value="ArtM/GltK/GlnP/TcyL/YhdX-like"/>
</dbReference>
<feature type="domain" description="ABC transmembrane type-1" evidence="8">
    <location>
        <begin position="67"/>
        <end position="255"/>
    </location>
</feature>
<evidence type="ECO:0000256" key="7">
    <source>
        <dbReference type="RuleBase" id="RU363032"/>
    </source>
</evidence>
<dbReference type="Pfam" id="PF00528">
    <property type="entry name" value="BPD_transp_1"/>
    <property type="match status" value="1"/>
</dbReference>
<evidence type="ECO:0000313" key="9">
    <source>
        <dbReference type="EMBL" id="CAA9209088.1"/>
    </source>
</evidence>
<feature type="transmembrane region" description="Helical" evidence="7">
    <location>
        <begin position="135"/>
        <end position="155"/>
    </location>
</feature>
<name>A0A6J4H016_9ACTN</name>
<dbReference type="CDD" id="cd06261">
    <property type="entry name" value="TM_PBP2"/>
    <property type="match status" value="1"/>
</dbReference>
<evidence type="ECO:0000259" key="8">
    <source>
        <dbReference type="PROSITE" id="PS50928"/>
    </source>
</evidence>